<dbReference type="PANTHER" id="PTHR33908:SF11">
    <property type="entry name" value="MEMBRANE PROTEIN"/>
    <property type="match status" value="1"/>
</dbReference>
<dbReference type="GO" id="GO:0009103">
    <property type="term" value="P:lipopolysaccharide biosynthetic process"/>
    <property type="evidence" value="ECO:0007669"/>
    <property type="project" value="UniProtKB-ARBA"/>
</dbReference>
<feature type="transmembrane region" description="Helical" evidence="8">
    <location>
        <begin position="131"/>
        <end position="148"/>
    </location>
</feature>
<feature type="transmembrane region" description="Helical" evidence="8">
    <location>
        <begin position="278"/>
        <end position="303"/>
    </location>
</feature>
<feature type="transmembrane region" description="Helical" evidence="8">
    <location>
        <begin position="79"/>
        <end position="98"/>
    </location>
</feature>
<dbReference type="Proteomes" id="UP000034507">
    <property type="component" value="Unassembled WGS sequence"/>
</dbReference>
<evidence type="ECO:0000256" key="5">
    <source>
        <dbReference type="ARBA" id="ARBA00022692"/>
    </source>
</evidence>
<feature type="transmembrane region" description="Helical" evidence="8">
    <location>
        <begin position="336"/>
        <end position="353"/>
    </location>
</feature>
<feature type="transmembrane region" description="Helical" evidence="8">
    <location>
        <begin position="359"/>
        <end position="378"/>
    </location>
</feature>
<evidence type="ECO:0000256" key="6">
    <source>
        <dbReference type="ARBA" id="ARBA00022989"/>
    </source>
</evidence>
<feature type="transmembrane region" description="Helical" evidence="8">
    <location>
        <begin position="248"/>
        <end position="271"/>
    </location>
</feature>
<dbReference type="InterPro" id="IPR050297">
    <property type="entry name" value="LipidA_mod_glycosyltrf_83"/>
</dbReference>
<comment type="caution">
    <text evidence="9">The sequence shown here is derived from an EMBL/GenBank/DDBJ whole genome shotgun (WGS) entry which is preliminary data.</text>
</comment>
<sequence>MPFYTMLKNVFKNKTVLVFLLFLLTHLLLLNVNTAEWGDSYRILRASEYIRNLNYPADEKRPPLFSVLLALRPGSVDQILWGRIFMLSVSIASFGVFYKLTQLYLKEDKYKNLALLLFALNPVYLYWSIRIYADVPFTLLVMLAFYLLEKHKDSMNIRLAAVLGIIAGLSILTRFEGYILFGSLALGIYFAEKFRIVDILSKQDFLKRLPLLTGYIAGFFATVSPYWFYRNPLSSSYFDEPSSRAYDLKTLAIFVISMLFVFGVIWAWYFIFNDIHKIFSLAVGDIGIGVFVLIELILVLLWPAAVPRLFVPVIPFLIIFLAVSARTYFDQLQKTPLTPLLGLTTLIVIYPLSQYFLKLQFLVLYKPLLLLVLLIYLFSVHSILNRKYNLFVFSTFITLMIWSGATIWLHKDNFISIKNATEYASENLEGLIAYNDVSSVSNWYLNDRRANEKVRGVFYPYDKKADLEESRLKELGFDYLILTNEHNTDMTLDINQRPYLDEIRNFEYEVNGKVFFAKIVRVL</sequence>
<evidence type="ECO:0000313" key="9">
    <source>
        <dbReference type="EMBL" id="KKS21457.1"/>
    </source>
</evidence>
<reference evidence="9 10" key="1">
    <citation type="journal article" date="2015" name="Nature">
        <title>rRNA introns, odd ribosomes, and small enigmatic genomes across a large radiation of phyla.</title>
        <authorList>
            <person name="Brown C.T."/>
            <person name="Hug L.A."/>
            <person name="Thomas B.C."/>
            <person name="Sharon I."/>
            <person name="Castelle C.J."/>
            <person name="Singh A."/>
            <person name="Wilkins M.J."/>
            <person name="Williams K.H."/>
            <person name="Banfield J.F."/>
        </authorList>
    </citation>
    <scope>NUCLEOTIDE SEQUENCE [LARGE SCALE GENOMIC DNA]</scope>
</reference>
<feature type="transmembrane region" description="Helical" evidence="8">
    <location>
        <begin position="390"/>
        <end position="409"/>
    </location>
</feature>
<feature type="transmembrane region" description="Helical" evidence="8">
    <location>
        <begin position="155"/>
        <end position="172"/>
    </location>
</feature>
<evidence type="ECO:0000256" key="2">
    <source>
        <dbReference type="ARBA" id="ARBA00022475"/>
    </source>
</evidence>
<dbReference type="GO" id="GO:0005886">
    <property type="term" value="C:plasma membrane"/>
    <property type="evidence" value="ECO:0007669"/>
    <property type="project" value="UniProtKB-SubCell"/>
</dbReference>
<organism evidence="9 10">
    <name type="scientific">candidate division WWE3 bacterium GW2011_GWC1_41_7</name>
    <dbReference type="NCBI Taxonomy" id="1619119"/>
    <lineage>
        <taxon>Bacteria</taxon>
        <taxon>Katanobacteria</taxon>
    </lineage>
</organism>
<evidence type="ECO:0000313" key="10">
    <source>
        <dbReference type="Proteomes" id="UP000034507"/>
    </source>
</evidence>
<feature type="transmembrane region" description="Helical" evidence="8">
    <location>
        <begin position="209"/>
        <end position="228"/>
    </location>
</feature>
<gene>
    <name evidence="9" type="ORF">UU77_C0002G0008</name>
</gene>
<keyword evidence="4" id="KW-0808">Transferase</keyword>
<evidence type="ECO:0000256" key="1">
    <source>
        <dbReference type="ARBA" id="ARBA00004651"/>
    </source>
</evidence>
<dbReference type="GO" id="GO:0016763">
    <property type="term" value="F:pentosyltransferase activity"/>
    <property type="evidence" value="ECO:0007669"/>
    <property type="project" value="TreeGrafter"/>
</dbReference>
<evidence type="ECO:0000256" key="4">
    <source>
        <dbReference type="ARBA" id="ARBA00022679"/>
    </source>
</evidence>
<dbReference type="PANTHER" id="PTHR33908">
    <property type="entry name" value="MANNOSYLTRANSFERASE YKCB-RELATED"/>
    <property type="match status" value="1"/>
</dbReference>
<evidence type="ECO:0000256" key="7">
    <source>
        <dbReference type="ARBA" id="ARBA00023136"/>
    </source>
</evidence>
<protein>
    <submittedName>
        <fullName evidence="9">Uncharacterized protein</fullName>
    </submittedName>
</protein>
<evidence type="ECO:0000256" key="8">
    <source>
        <dbReference type="SAM" id="Phobius"/>
    </source>
</evidence>
<evidence type="ECO:0000256" key="3">
    <source>
        <dbReference type="ARBA" id="ARBA00022676"/>
    </source>
</evidence>
<keyword evidence="3" id="KW-0328">Glycosyltransferase</keyword>
<comment type="subcellular location">
    <subcellularLocation>
        <location evidence="1">Cell membrane</location>
        <topology evidence="1">Multi-pass membrane protein</topology>
    </subcellularLocation>
</comment>
<proteinExistence type="predicted"/>
<keyword evidence="6 8" id="KW-1133">Transmembrane helix</keyword>
<feature type="transmembrane region" description="Helical" evidence="8">
    <location>
        <begin position="178"/>
        <end position="197"/>
    </location>
</feature>
<keyword evidence="5 8" id="KW-0812">Transmembrane</keyword>
<name>A0A0G0XAQ1_UNCKA</name>
<dbReference type="AlphaFoldDB" id="A0A0G0XAQ1"/>
<accession>A0A0G0XAQ1</accession>
<keyword evidence="2" id="KW-1003">Cell membrane</keyword>
<feature type="transmembrane region" description="Helical" evidence="8">
    <location>
        <begin position="309"/>
        <end position="329"/>
    </location>
</feature>
<dbReference type="EMBL" id="LCBX01000002">
    <property type="protein sequence ID" value="KKS21457.1"/>
    <property type="molecule type" value="Genomic_DNA"/>
</dbReference>
<keyword evidence="7 8" id="KW-0472">Membrane</keyword>